<dbReference type="PANTHER" id="PTHR35794:SF1">
    <property type="entry name" value="CELL CYCLE PROTEIN GPSB"/>
    <property type="match status" value="1"/>
</dbReference>
<feature type="coiled-coil region" evidence="1">
    <location>
        <begin position="28"/>
        <end position="55"/>
    </location>
</feature>
<reference evidence="2" key="2">
    <citation type="submission" date="2021-04" db="EMBL/GenBank/DDBJ databases">
        <authorList>
            <person name="Gilroy R."/>
        </authorList>
    </citation>
    <scope>NUCLEOTIDE SEQUENCE</scope>
    <source>
        <strain evidence="2">CHK187-11901</strain>
    </source>
</reference>
<keyword evidence="1" id="KW-0175">Coiled coil</keyword>
<dbReference type="EMBL" id="DWWM01000042">
    <property type="protein sequence ID" value="HJC36811.1"/>
    <property type="molecule type" value="Genomic_DNA"/>
</dbReference>
<evidence type="ECO:0000313" key="3">
    <source>
        <dbReference type="Proteomes" id="UP000823896"/>
    </source>
</evidence>
<evidence type="ECO:0000256" key="1">
    <source>
        <dbReference type="SAM" id="Coils"/>
    </source>
</evidence>
<dbReference type="PANTHER" id="PTHR35794">
    <property type="entry name" value="CELL DIVISION PROTEIN DIVIVA"/>
    <property type="match status" value="1"/>
</dbReference>
<accession>A0A9D2SWL0</accession>
<dbReference type="Pfam" id="PF05103">
    <property type="entry name" value="DivIVA"/>
    <property type="match status" value="1"/>
</dbReference>
<name>A0A9D2SWL0_9FIRM</name>
<sequence>MGMKFDRMKDGYNRYQVDDLIGELNMHISTLERSNEAYRNRCAQLEEQVSRLRANADSPVEHLREKEDAASQMVAIAMKEANTIVATARQNADVIVSEALLNARLMLADIVKLSDETEDAKGTIRRQTERISRLLDEFERVPVPGADLLDK</sequence>
<reference evidence="2" key="1">
    <citation type="journal article" date="2021" name="PeerJ">
        <title>Extensive microbial diversity within the chicken gut microbiome revealed by metagenomics and culture.</title>
        <authorList>
            <person name="Gilroy R."/>
            <person name="Ravi A."/>
            <person name="Getino M."/>
            <person name="Pursley I."/>
            <person name="Horton D.L."/>
            <person name="Alikhan N.F."/>
            <person name="Baker D."/>
            <person name="Gharbi K."/>
            <person name="Hall N."/>
            <person name="Watson M."/>
            <person name="Adriaenssens E.M."/>
            <person name="Foster-Nyarko E."/>
            <person name="Jarju S."/>
            <person name="Secka A."/>
            <person name="Antonio M."/>
            <person name="Oren A."/>
            <person name="Chaudhuri R.R."/>
            <person name="La Ragione R."/>
            <person name="Hildebrand F."/>
            <person name="Pallen M.J."/>
        </authorList>
    </citation>
    <scope>NUCLEOTIDE SEQUENCE</scope>
    <source>
        <strain evidence="2">CHK187-11901</strain>
    </source>
</reference>
<dbReference type="Gene3D" id="1.20.5.2950">
    <property type="match status" value="1"/>
</dbReference>
<organism evidence="2 3">
    <name type="scientific">Candidatus Merdibacter merdavium</name>
    <dbReference type="NCBI Taxonomy" id="2838692"/>
    <lineage>
        <taxon>Bacteria</taxon>
        <taxon>Bacillati</taxon>
        <taxon>Bacillota</taxon>
        <taxon>Erysipelotrichia</taxon>
        <taxon>Erysipelotrichales</taxon>
        <taxon>Erysipelotrichaceae</taxon>
        <taxon>Merdibacter</taxon>
    </lineage>
</organism>
<evidence type="ECO:0000313" key="2">
    <source>
        <dbReference type="EMBL" id="HJC36811.1"/>
    </source>
</evidence>
<proteinExistence type="predicted"/>
<dbReference type="Proteomes" id="UP000823896">
    <property type="component" value="Unassembled WGS sequence"/>
</dbReference>
<gene>
    <name evidence="2" type="ORF">H9702_06735</name>
</gene>
<comment type="caution">
    <text evidence="2">The sequence shown here is derived from an EMBL/GenBank/DDBJ whole genome shotgun (WGS) entry which is preliminary data.</text>
</comment>
<protein>
    <submittedName>
        <fullName evidence="2">DivIVA domain-containing protein</fullName>
    </submittedName>
</protein>
<dbReference type="AlphaFoldDB" id="A0A9D2SWL0"/>
<dbReference type="InterPro" id="IPR007793">
    <property type="entry name" value="DivIVA_fam"/>
</dbReference>